<dbReference type="Gene3D" id="2.100.10.30">
    <property type="entry name" value="Jacalin-like lectin domain"/>
    <property type="match status" value="1"/>
</dbReference>
<protein>
    <recommendedName>
        <fullName evidence="6">Jacalin-type lectin domain-containing protein</fullName>
    </recommendedName>
</protein>
<dbReference type="PRINTS" id="PR00364">
    <property type="entry name" value="DISEASERSIST"/>
</dbReference>
<dbReference type="InterPro" id="IPR042197">
    <property type="entry name" value="Apaf_helical"/>
</dbReference>
<feature type="domain" description="Jacalin-type lectin" evidence="6">
    <location>
        <begin position="380"/>
        <end position="520"/>
    </location>
</feature>
<dbReference type="GO" id="GO:0043531">
    <property type="term" value="F:ADP binding"/>
    <property type="evidence" value="ECO:0007669"/>
    <property type="project" value="InterPro"/>
</dbReference>
<dbReference type="Gene3D" id="1.10.8.430">
    <property type="entry name" value="Helical domain of apoptotic protease-activating factors"/>
    <property type="match status" value="1"/>
</dbReference>
<comment type="caution">
    <text evidence="7">The sequence shown here is derived from an EMBL/GenBank/DDBJ whole genome shotgun (WGS) entry which is preliminary data.</text>
</comment>
<dbReference type="GO" id="GO:0006952">
    <property type="term" value="P:defense response"/>
    <property type="evidence" value="ECO:0007669"/>
    <property type="project" value="UniProtKB-KW"/>
</dbReference>
<dbReference type="CDD" id="cd09612">
    <property type="entry name" value="Jacalin"/>
    <property type="match status" value="1"/>
</dbReference>
<dbReference type="SMART" id="SM00915">
    <property type="entry name" value="Jacalin"/>
    <property type="match status" value="1"/>
</dbReference>
<dbReference type="InterPro" id="IPR002182">
    <property type="entry name" value="NB-ARC"/>
</dbReference>
<keyword evidence="8" id="KW-1185">Reference proteome</keyword>
<dbReference type="Pfam" id="PF01419">
    <property type="entry name" value="Jacalin"/>
    <property type="match status" value="1"/>
</dbReference>
<dbReference type="InterPro" id="IPR036404">
    <property type="entry name" value="Jacalin-like_lectin_dom_sf"/>
</dbReference>
<dbReference type="FunFam" id="3.40.50.300:FF:001091">
    <property type="entry name" value="Probable disease resistance protein At1g61300"/>
    <property type="match status" value="1"/>
</dbReference>
<feature type="coiled-coil region" evidence="5">
    <location>
        <begin position="25"/>
        <end position="59"/>
    </location>
</feature>
<dbReference type="InterPro" id="IPR033734">
    <property type="entry name" value="Jacalin-like_lectin_dom_plant"/>
</dbReference>
<dbReference type="EMBL" id="JABCRI010000020">
    <property type="protein sequence ID" value="KAF8388133.1"/>
    <property type="molecule type" value="Genomic_DNA"/>
</dbReference>
<dbReference type="InterPro" id="IPR001229">
    <property type="entry name" value="Jacalin-like_lectin_dom"/>
</dbReference>
<evidence type="ECO:0000256" key="1">
    <source>
        <dbReference type="ARBA" id="ARBA00006568"/>
    </source>
</evidence>
<keyword evidence="4" id="KW-0067">ATP-binding</keyword>
<reference evidence="7 8" key="1">
    <citation type="submission" date="2020-04" db="EMBL/GenBank/DDBJ databases">
        <title>Plant Genome Project.</title>
        <authorList>
            <person name="Zhang R.-G."/>
        </authorList>
    </citation>
    <scope>NUCLEOTIDE SEQUENCE [LARGE SCALE GENOMIC DNA]</scope>
    <source>
        <strain evidence="7">YNK0</strain>
        <tissue evidence="7">Leaf</tissue>
    </source>
</reference>
<dbReference type="Pfam" id="PF00931">
    <property type="entry name" value="NB-ARC"/>
    <property type="match status" value="1"/>
</dbReference>
<dbReference type="OMA" id="PHEYLTA"/>
<comment type="similarity">
    <text evidence="1">Belongs to the jacalin lectin family.</text>
</comment>
<keyword evidence="5" id="KW-0175">Coiled coil</keyword>
<evidence type="ECO:0000256" key="3">
    <source>
        <dbReference type="ARBA" id="ARBA00022821"/>
    </source>
</evidence>
<keyword evidence="3" id="KW-0611">Plant defense</keyword>
<dbReference type="FunFam" id="2.100.10.30:FF:000001">
    <property type="entry name" value="Jacalin-related lectin 33"/>
    <property type="match status" value="1"/>
</dbReference>
<sequence>MSILTPIVASLSKIWDCGATLAVYICELRENLDSLKSEMRKLKGERDEMKRKVNEAQVSEMKPRERVETWLQMVEEMEPEVELVIEKASQEISKMCLGGCCPLNCCSSYKIGKTVAEKLTVVTKFRTDGNFIEVADPLTLAKVKEMPSRPTVGMDLMIENVWKCIIEEDEVGIIGVYGMRGIGKTALLKKINNEFLHRGTHDFDVVIWVEVTKESNLMRVQKTIGDRLGLKLPEDEDQRAIFIFNVLSKKRFVVLLDDIWDPIDFERIGIPHPDNRNKSKVIFTTPSQAVSLQMEAQKNFKAECLGWNEAWDLFKKIVGNEAFNSHHQIPELAARVALECEGLPLALITIGRAMASKKAPHEWNDALKLLRISTSKEYEPISVGPWGGRGGTHWSHSARGGITQITITHAAGIDSIVFKTHDKGEMKIGGGGPRTDKIDFDWPHEYLTAVSGSYGTIYSNGKGPIVVTSLRFITNKSEYGPFGSEVGTSFSLPAMKGCVIVGFHGRSALYIDAIGVYVKPLNCLSIEEGPGVGIEEKLQCIESMTE</sequence>
<dbReference type="GO" id="GO:0005524">
    <property type="term" value="F:ATP binding"/>
    <property type="evidence" value="ECO:0007669"/>
    <property type="project" value="UniProtKB-KW"/>
</dbReference>
<dbReference type="PANTHER" id="PTHR33463">
    <property type="entry name" value="NB-ARC DOMAIN-CONTAINING PROTEIN-RELATED"/>
    <property type="match status" value="1"/>
</dbReference>
<dbReference type="GO" id="GO:0030246">
    <property type="term" value="F:carbohydrate binding"/>
    <property type="evidence" value="ECO:0007669"/>
    <property type="project" value="UniProtKB-KW"/>
</dbReference>
<gene>
    <name evidence="7" type="ORF">HHK36_026799</name>
</gene>
<dbReference type="SUPFAM" id="SSF51101">
    <property type="entry name" value="Mannose-binding lectins"/>
    <property type="match status" value="1"/>
</dbReference>
<dbReference type="Gene3D" id="3.40.50.300">
    <property type="entry name" value="P-loop containing nucleotide triphosphate hydrolases"/>
    <property type="match status" value="1"/>
</dbReference>
<evidence type="ECO:0000256" key="5">
    <source>
        <dbReference type="SAM" id="Coils"/>
    </source>
</evidence>
<dbReference type="InterPro" id="IPR027417">
    <property type="entry name" value="P-loop_NTPase"/>
</dbReference>
<dbReference type="SUPFAM" id="SSF52540">
    <property type="entry name" value="P-loop containing nucleoside triphosphate hydrolases"/>
    <property type="match status" value="1"/>
</dbReference>
<evidence type="ECO:0000256" key="2">
    <source>
        <dbReference type="ARBA" id="ARBA00022734"/>
    </source>
</evidence>
<accession>A0A834YK41</accession>
<dbReference type="InterPro" id="IPR050905">
    <property type="entry name" value="Plant_NBS-LRR"/>
</dbReference>
<dbReference type="OrthoDB" id="664960at2759"/>
<proteinExistence type="inferred from homology"/>
<evidence type="ECO:0000313" key="7">
    <source>
        <dbReference type="EMBL" id="KAF8388133.1"/>
    </source>
</evidence>
<dbReference type="PROSITE" id="PS51752">
    <property type="entry name" value="JACALIN_LECTIN"/>
    <property type="match status" value="1"/>
</dbReference>
<evidence type="ECO:0000256" key="4">
    <source>
        <dbReference type="ARBA" id="ARBA00022840"/>
    </source>
</evidence>
<evidence type="ECO:0000313" key="8">
    <source>
        <dbReference type="Proteomes" id="UP000655225"/>
    </source>
</evidence>
<name>A0A834YK41_TETSI</name>
<dbReference type="FunFam" id="1.10.8.430:FF:000003">
    <property type="entry name" value="Probable disease resistance protein At5g66910"/>
    <property type="match status" value="1"/>
</dbReference>
<dbReference type="AlphaFoldDB" id="A0A834YK41"/>
<dbReference type="Proteomes" id="UP000655225">
    <property type="component" value="Unassembled WGS sequence"/>
</dbReference>
<organism evidence="7 8">
    <name type="scientific">Tetracentron sinense</name>
    <name type="common">Spur-leaf</name>
    <dbReference type="NCBI Taxonomy" id="13715"/>
    <lineage>
        <taxon>Eukaryota</taxon>
        <taxon>Viridiplantae</taxon>
        <taxon>Streptophyta</taxon>
        <taxon>Embryophyta</taxon>
        <taxon>Tracheophyta</taxon>
        <taxon>Spermatophyta</taxon>
        <taxon>Magnoliopsida</taxon>
        <taxon>Trochodendrales</taxon>
        <taxon>Trochodendraceae</taxon>
        <taxon>Tetracentron</taxon>
    </lineage>
</organism>
<dbReference type="PANTHER" id="PTHR33463:SF220">
    <property type="entry name" value="NB-ARC DOMAIN-CONTAINING PROTEIN"/>
    <property type="match status" value="1"/>
</dbReference>
<keyword evidence="4" id="KW-0547">Nucleotide-binding</keyword>
<keyword evidence="2" id="KW-0430">Lectin</keyword>
<evidence type="ECO:0000259" key="6">
    <source>
        <dbReference type="PROSITE" id="PS51752"/>
    </source>
</evidence>